<dbReference type="RefSeq" id="WP_090593956.1">
    <property type="nucleotide sequence ID" value="NZ_FNCS01000003.1"/>
</dbReference>
<dbReference type="GO" id="GO:0002161">
    <property type="term" value="F:aminoacyl-tRNA deacylase activity"/>
    <property type="evidence" value="ECO:0007669"/>
    <property type="project" value="InterPro"/>
</dbReference>
<dbReference type="OrthoDB" id="9798760at2"/>
<dbReference type="STRING" id="440168.SAMN04487974_10374"/>
<evidence type="ECO:0000313" key="3">
    <source>
        <dbReference type="Proteomes" id="UP000199495"/>
    </source>
</evidence>
<keyword evidence="3" id="KW-1185">Reference proteome</keyword>
<dbReference type="Gene3D" id="3.90.960.10">
    <property type="entry name" value="YbaK/aminoacyl-tRNA synthetase-associated domain"/>
    <property type="match status" value="1"/>
</dbReference>
<reference evidence="2 3" key="1">
    <citation type="submission" date="2016-10" db="EMBL/GenBank/DDBJ databases">
        <authorList>
            <person name="de Groot N.N."/>
        </authorList>
    </citation>
    <scope>NUCLEOTIDE SEQUENCE [LARGE SCALE GENOMIC DNA]</scope>
    <source>
        <strain evidence="2 3">CGMCC 1.10267</strain>
    </source>
</reference>
<dbReference type="InterPro" id="IPR036754">
    <property type="entry name" value="YbaK/aa-tRNA-synt-asso_dom_sf"/>
</dbReference>
<evidence type="ECO:0000313" key="2">
    <source>
        <dbReference type="EMBL" id="SDG47019.1"/>
    </source>
</evidence>
<protein>
    <submittedName>
        <fullName evidence="2">Cys-tRNA(Pro) deacylase, prolyl-tRNA editing enzyme YbaK/EbsC</fullName>
    </submittedName>
</protein>
<feature type="domain" description="YbaK/aminoacyl-tRNA synthetase-associated" evidence="1">
    <location>
        <begin position="31"/>
        <end position="148"/>
    </location>
</feature>
<dbReference type="CDD" id="cd04333">
    <property type="entry name" value="ProX_deacylase"/>
    <property type="match status" value="1"/>
</dbReference>
<accession>A0A1G7UIX3</accession>
<proteinExistence type="predicted"/>
<organism evidence="2 3">
    <name type="scientific">Pelagibacterium luteolum</name>
    <dbReference type="NCBI Taxonomy" id="440168"/>
    <lineage>
        <taxon>Bacteria</taxon>
        <taxon>Pseudomonadati</taxon>
        <taxon>Pseudomonadota</taxon>
        <taxon>Alphaproteobacteria</taxon>
        <taxon>Hyphomicrobiales</taxon>
        <taxon>Devosiaceae</taxon>
        <taxon>Pelagibacterium</taxon>
    </lineage>
</organism>
<dbReference type="PANTHER" id="PTHR30411:SF1">
    <property type="entry name" value="CYTOPLASMIC PROTEIN"/>
    <property type="match status" value="1"/>
</dbReference>
<evidence type="ECO:0000259" key="1">
    <source>
        <dbReference type="Pfam" id="PF04073"/>
    </source>
</evidence>
<dbReference type="SUPFAM" id="SSF55826">
    <property type="entry name" value="YbaK/ProRS associated domain"/>
    <property type="match status" value="1"/>
</dbReference>
<dbReference type="AlphaFoldDB" id="A0A1G7UIX3"/>
<dbReference type="Pfam" id="PF04073">
    <property type="entry name" value="tRNA_edit"/>
    <property type="match status" value="1"/>
</dbReference>
<sequence>MTDLRQSELRVAAELARHELPGTVTVLDQLATTAQMAADALGIEIGRIVKSLLFVGVETGEPIMVLVSGANRVHERRTSRQIGQKLGRADADLVREATGFAIGGVSPFGHLKPMSIYIDEDLFSHATVWAAAGNARSVFEITPSDLERTTGAKRIVVT</sequence>
<dbReference type="PANTHER" id="PTHR30411">
    <property type="entry name" value="CYTOPLASMIC PROTEIN"/>
    <property type="match status" value="1"/>
</dbReference>
<dbReference type="InterPro" id="IPR007214">
    <property type="entry name" value="YbaK/aa-tRNA-synth-assoc-dom"/>
</dbReference>
<name>A0A1G7UIX3_9HYPH</name>
<dbReference type="Proteomes" id="UP000199495">
    <property type="component" value="Unassembled WGS sequence"/>
</dbReference>
<dbReference type="EMBL" id="FNCS01000003">
    <property type="protein sequence ID" value="SDG47019.1"/>
    <property type="molecule type" value="Genomic_DNA"/>
</dbReference>
<gene>
    <name evidence="2" type="ORF">SAMN04487974_10374</name>
</gene>